<evidence type="ECO:0000256" key="3">
    <source>
        <dbReference type="SAM" id="SignalP"/>
    </source>
</evidence>
<keyword evidence="2" id="KW-0472">Membrane</keyword>
<gene>
    <name evidence="4" type="ORF">CB5_LOCUS29984</name>
</gene>
<dbReference type="EMBL" id="CAJEUB010000023">
    <property type="protein sequence ID" value="CAD1846773.1"/>
    <property type="molecule type" value="Genomic_DNA"/>
</dbReference>
<evidence type="ECO:0000256" key="1">
    <source>
        <dbReference type="SAM" id="MobiDB-lite"/>
    </source>
</evidence>
<proteinExistence type="predicted"/>
<keyword evidence="2" id="KW-1133">Transmembrane helix</keyword>
<keyword evidence="2" id="KW-0812">Transmembrane</keyword>
<dbReference type="PANTHER" id="PTHR34558:SF9">
    <property type="entry name" value="F3L24.15 PROTEIN"/>
    <property type="match status" value="1"/>
</dbReference>
<protein>
    <recommendedName>
        <fullName evidence="5">Transmembrane protein</fullName>
    </recommendedName>
</protein>
<keyword evidence="3" id="KW-0732">Signal</keyword>
<reference evidence="4" key="1">
    <citation type="submission" date="2020-07" db="EMBL/GenBank/DDBJ databases">
        <authorList>
            <person name="Lin J."/>
        </authorList>
    </citation>
    <scope>NUCLEOTIDE SEQUENCE</scope>
</reference>
<sequence>MCLRLLVFFCLASLPVVAFLATARPIHAEAKAAAIQMGLQEGAEAPSASSGAEDKGMTATAPESSEAWRRIENRHRRPFDKSIFAAEVMLGGLATAVFGAVVAYIRVTRKRDSENKL</sequence>
<evidence type="ECO:0000313" key="4">
    <source>
        <dbReference type="EMBL" id="CAD1846773.1"/>
    </source>
</evidence>
<feature type="transmembrane region" description="Helical" evidence="2">
    <location>
        <begin position="83"/>
        <end position="107"/>
    </location>
</feature>
<feature type="signal peptide" evidence="3">
    <location>
        <begin position="1"/>
        <end position="18"/>
    </location>
</feature>
<dbReference type="PANTHER" id="PTHR34558">
    <property type="entry name" value="EXPRESSED PROTEIN"/>
    <property type="match status" value="1"/>
</dbReference>
<evidence type="ECO:0000256" key="2">
    <source>
        <dbReference type="SAM" id="Phobius"/>
    </source>
</evidence>
<accession>A0A6V7QUC1</accession>
<feature type="region of interest" description="Disordered" evidence="1">
    <location>
        <begin position="44"/>
        <end position="73"/>
    </location>
</feature>
<feature type="chain" id="PRO_5027853793" description="Transmembrane protein" evidence="3">
    <location>
        <begin position="19"/>
        <end position="117"/>
    </location>
</feature>
<evidence type="ECO:0008006" key="5">
    <source>
        <dbReference type="Google" id="ProtNLM"/>
    </source>
</evidence>
<dbReference type="AlphaFoldDB" id="A0A6V7QUC1"/>
<name>A0A6V7QUC1_ANACO</name>
<organism evidence="4">
    <name type="scientific">Ananas comosus var. bracteatus</name>
    <name type="common">red pineapple</name>
    <dbReference type="NCBI Taxonomy" id="296719"/>
    <lineage>
        <taxon>Eukaryota</taxon>
        <taxon>Viridiplantae</taxon>
        <taxon>Streptophyta</taxon>
        <taxon>Embryophyta</taxon>
        <taxon>Tracheophyta</taxon>
        <taxon>Spermatophyta</taxon>
        <taxon>Magnoliopsida</taxon>
        <taxon>Liliopsida</taxon>
        <taxon>Poales</taxon>
        <taxon>Bromeliaceae</taxon>
        <taxon>Bromelioideae</taxon>
        <taxon>Ananas</taxon>
    </lineage>
</organism>